<dbReference type="Proteomes" id="UP000681526">
    <property type="component" value="Unassembled WGS sequence"/>
</dbReference>
<gene>
    <name evidence="3" type="primary">txxe 533</name>
    <name evidence="3" type="ORF">TXXE_03140</name>
</gene>
<feature type="domain" description="NAD-dependent epimerase/dehydratase" evidence="2">
    <location>
        <begin position="5"/>
        <end position="220"/>
    </location>
</feature>
<dbReference type="InterPro" id="IPR036291">
    <property type="entry name" value="NAD(P)-bd_dom_sf"/>
</dbReference>
<accession>A0ABM8V0M0</accession>
<dbReference type="SUPFAM" id="SSF51735">
    <property type="entry name" value="NAD(P)-binding Rossmann-fold domains"/>
    <property type="match status" value="1"/>
</dbReference>
<comment type="caution">
    <text evidence="3">The sequence shown here is derived from an EMBL/GenBank/DDBJ whole genome shotgun (WGS) entry which is preliminary data.</text>
</comment>
<dbReference type="RefSeq" id="WP_213483432.1">
    <property type="nucleotide sequence ID" value="NZ_CAJRAY010000017.1"/>
</dbReference>
<proteinExistence type="inferred from homology"/>
<dbReference type="EMBL" id="CAJRAY010000017">
    <property type="protein sequence ID" value="CAG5079415.1"/>
    <property type="molecule type" value="Genomic_DNA"/>
</dbReference>
<name>A0ABM8V0M0_THEXY</name>
<reference evidence="3 4" key="1">
    <citation type="submission" date="2021-04" db="EMBL/GenBank/DDBJ databases">
        <authorList>
            <person name="Rakotoarivonina H."/>
        </authorList>
    </citation>
    <scope>NUCLEOTIDE SEQUENCE [LARGE SCALE GENOMIC DNA]</scope>
    <source>
        <strain evidence="3 4">XE</strain>
    </source>
</reference>
<keyword evidence="4" id="KW-1185">Reference proteome</keyword>
<evidence type="ECO:0000259" key="2">
    <source>
        <dbReference type="Pfam" id="PF01370"/>
    </source>
</evidence>
<sequence>MKLLFIGGTGLISQAVSRLVISQGHELYLFNRGRRQDFVPEGAKVIEGDIRDAASAAEALRGHEWDAVVDWIVFTPDQARADIELFRDRTKQYVFISSASAYQKPLRHYIITESTPLENPYWQYSRDKIACEKLLMDEHKASGFPVTIVRPSYTYGDTMIPAAINSWEKPWSIVDRMRRGKPVIVHGDGTSLWTMTHNTDFAVGFAGLLGRPEAIGEAYHITSDEVLTWNQIYEAIGRAAGIEPKLVHIASDFIISHWPDMEGGLLGDKAVSAVFDNSKIRALVPDFKPKVPFAEGIRKTIAWFEAAPERCAVDEEWNARCDRLIEAHERARTAAGG</sequence>
<dbReference type="PANTHER" id="PTHR43000">
    <property type="entry name" value="DTDP-D-GLUCOSE 4,6-DEHYDRATASE-RELATED"/>
    <property type="match status" value="1"/>
</dbReference>
<dbReference type="CDD" id="cd05265">
    <property type="entry name" value="SDR_a1"/>
    <property type="match status" value="1"/>
</dbReference>
<comment type="similarity">
    <text evidence="1">Belongs to the NAD(P)-dependent epimerase/dehydratase family.</text>
</comment>
<dbReference type="InterPro" id="IPR001509">
    <property type="entry name" value="Epimerase_deHydtase"/>
</dbReference>
<dbReference type="Pfam" id="PF01370">
    <property type="entry name" value="Epimerase"/>
    <property type="match status" value="1"/>
</dbReference>
<dbReference type="Gene3D" id="3.40.50.720">
    <property type="entry name" value="NAD(P)-binding Rossmann-like Domain"/>
    <property type="match status" value="1"/>
</dbReference>
<evidence type="ECO:0000313" key="3">
    <source>
        <dbReference type="EMBL" id="CAG5079415.1"/>
    </source>
</evidence>
<evidence type="ECO:0000256" key="1">
    <source>
        <dbReference type="ARBA" id="ARBA00007637"/>
    </source>
</evidence>
<organism evidence="3 4">
    <name type="scientific">Thermobacillus xylanilyticus</name>
    <dbReference type="NCBI Taxonomy" id="76633"/>
    <lineage>
        <taxon>Bacteria</taxon>
        <taxon>Bacillati</taxon>
        <taxon>Bacillota</taxon>
        <taxon>Bacilli</taxon>
        <taxon>Bacillales</taxon>
        <taxon>Paenibacillaceae</taxon>
        <taxon>Thermobacillus</taxon>
    </lineage>
</organism>
<evidence type="ECO:0000313" key="4">
    <source>
        <dbReference type="Proteomes" id="UP000681526"/>
    </source>
</evidence>
<protein>
    <submittedName>
        <fullName evidence="3">NAD-dependent epimerase/dehydratase</fullName>
    </submittedName>
</protein>